<evidence type="ECO:0000313" key="4">
    <source>
        <dbReference type="Proteomes" id="UP000575874"/>
    </source>
</evidence>
<sequence length="47" mass="4973">GIFSASARFGPYPKMAIAGVLGFAIGKMSYMGECQKKFQKIGIAPFG</sequence>
<keyword evidence="4" id="KW-1185">Reference proteome</keyword>
<evidence type="ECO:0000313" key="3">
    <source>
        <dbReference type="EMBL" id="NWY13185.1"/>
    </source>
</evidence>
<dbReference type="PANTHER" id="PTHR13336">
    <property type="entry name" value="OVARIAN CARCINOMA IMMUNOREACTIVE ANTIGEN"/>
    <property type="match status" value="1"/>
</dbReference>
<dbReference type="InterPro" id="IPR009764">
    <property type="entry name" value="OCIA_dom"/>
</dbReference>
<dbReference type="EMBL" id="VZSI01000031">
    <property type="protein sequence ID" value="NWY13185.1"/>
    <property type="molecule type" value="Genomic_DNA"/>
</dbReference>
<keyword evidence="1" id="KW-1133">Transmembrane helix</keyword>
<dbReference type="Proteomes" id="UP000575874">
    <property type="component" value="Unassembled WGS sequence"/>
</dbReference>
<proteinExistence type="predicted"/>
<reference evidence="3 4" key="1">
    <citation type="submission" date="2019-09" db="EMBL/GenBank/DDBJ databases">
        <title>Bird 10,000 Genomes (B10K) Project - Family phase.</title>
        <authorList>
            <person name="Zhang G."/>
        </authorList>
    </citation>
    <scope>NUCLEOTIDE SEQUENCE [LARGE SCALE GENOMIC DNA]</scope>
    <source>
        <strain evidence="3">OUT-0022</strain>
        <tissue evidence="3">Blood</tissue>
    </source>
</reference>
<feature type="domain" description="OCIA" evidence="2">
    <location>
        <begin position="1"/>
        <end position="43"/>
    </location>
</feature>
<dbReference type="Pfam" id="PF07051">
    <property type="entry name" value="OCIA"/>
    <property type="match status" value="1"/>
</dbReference>
<dbReference type="InterPro" id="IPR040187">
    <property type="entry name" value="OCAD1/2"/>
</dbReference>
<protein>
    <submittedName>
        <fullName evidence="3">OCAD1 protein</fullName>
    </submittedName>
</protein>
<name>A0A7K7BY67_APHCE</name>
<comment type="caution">
    <text evidence="3">The sequence shown here is derived from an EMBL/GenBank/DDBJ whole genome shotgun (WGS) entry which is preliminary data.</text>
</comment>
<feature type="non-terminal residue" evidence="3">
    <location>
        <position position="1"/>
    </location>
</feature>
<accession>A0A7K7BY67</accession>
<evidence type="ECO:0000256" key="1">
    <source>
        <dbReference type="SAM" id="Phobius"/>
    </source>
</evidence>
<keyword evidence="1" id="KW-0472">Membrane</keyword>
<feature type="transmembrane region" description="Helical" evidence="1">
    <location>
        <begin position="12"/>
        <end position="30"/>
    </location>
</feature>
<gene>
    <name evidence="3" type="primary">Ociad1_1</name>
    <name evidence="3" type="ORF">APHCOE_R09510</name>
</gene>
<organism evidence="3 4">
    <name type="scientific">Aphelocoma coerulescens</name>
    <name type="common">Florida scrub-jay</name>
    <name type="synonym">Corvus coerulescens</name>
    <dbReference type="NCBI Taxonomy" id="39617"/>
    <lineage>
        <taxon>Eukaryota</taxon>
        <taxon>Metazoa</taxon>
        <taxon>Chordata</taxon>
        <taxon>Craniata</taxon>
        <taxon>Vertebrata</taxon>
        <taxon>Euteleostomi</taxon>
        <taxon>Archelosauria</taxon>
        <taxon>Archosauria</taxon>
        <taxon>Dinosauria</taxon>
        <taxon>Saurischia</taxon>
        <taxon>Theropoda</taxon>
        <taxon>Coelurosauria</taxon>
        <taxon>Aves</taxon>
        <taxon>Neognathae</taxon>
        <taxon>Neoaves</taxon>
        <taxon>Telluraves</taxon>
        <taxon>Australaves</taxon>
        <taxon>Passeriformes</taxon>
        <taxon>Corvoidea</taxon>
        <taxon>Corvidae</taxon>
        <taxon>Aphelocoma</taxon>
    </lineage>
</organism>
<feature type="non-terminal residue" evidence="3">
    <location>
        <position position="47"/>
    </location>
</feature>
<evidence type="ECO:0000259" key="2">
    <source>
        <dbReference type="Pfam" id="PF07051"/>
    </source>
</evidence>
<keyword evidence="1" id="KW-0812">Transmembrane</keyword>
<dbReference type="AlphaFoldDB" id="A0A7K7BY67"/>
<dbReference type="GO" id="GO:0005743">
    <property type="term" value="C:mitochondrial inner membrane"/>
    <property type="evidence" value="ECO:0007669"/>
    <property type="project" value="TreeGrafter"/>
</dbReference>
<dbReference type="PANTHER" id="PTHR13336:SF2">
    <property type="entry name" value="OCIA DOMAIN-CONTAINING PROTEIN 2"/>
    <property type="match status" value="1"/>
</dbReference>